<dbReference type="KEGG" id="gms:SOIL9_19010"/>
<accession>A0A6P2D3Z3</accession>
<sequence>MLRPATDSFFSNEEHCEDRAGCRGSHNDDGQVAKRLNISVSFVYTAVADGRLKHQGRGQGGIRVSEQQLAAYLADTERGGKSEEAPKRRYKHLT</sequence>
<feature type="compositionally biased region" description="Basic and acidic residues" evidence="1">
    <location>
        <begin position="75"/>
        <end position="87"/>
    </location>
</feature>
<feature type="domain" description="Helix-turn-helix" evidence="2">
    <location>
        <begin position="31"/>
        <end position="74"/>
    </location>
</feature>
<organism evidence="3 4">
    <name type="scientific">Gemmata massiliana</name>
    <dbReference type="NCBI Taxonomy" id="1210884"/>
    <lineage>
        <taxon>Bacteria</taxon>
        <taxon>Pseudomonadati</taxon>
        <taxon>Planctomycetota</taxon>
        <taxon>Planctomycetia</taxon>
        <taxon>Gemmatales</taxon>
        <taxon>Gemmataceae</taxon>
        <taxon>Gemmata</taxon>
    </lineage>
</organism>
<dbReference type="Proteomes" id="UP000464178">
    <property type="component" value="Chromosome"/>
</dbReference>
<evidence type="ECO:0000313" key="3">
    <source>
        <dbReference type="EMBL" id="VTR95813.1"/>
    </source>
</evidence>
<keyword evidence="4" id="KW-1185">Reference proteome</keyword>
<gene>
    <name evidence="3" type="ORF">SOIL9_19010</name>
</gene>
<name>A0A6P2D3Z3_9BACT</name>
<reference evidence="3 4" key="1">
    <citation type="submission" date="2019-05" db="EMBL/GenBank/DDBJ databases">
        <authorList>
            <consortium name="Science for Life Laboratories"/>
        </authorList>
    </citation>
    <scope>NUCLEOTIDE SEQUENCE [LARGE SCALE GENOMIC DNA]</scope>
    <source>
        <strain evidence="3">Soil9</strain>
    </source>
</reference>
<feature type="region of interest" description="Disordered" evidence="1">
    <location>
        <begin position="74"/>
        <end position="94"/>
    </location>
</feature>
<evidence type="ECO:0000256" key="1">
    <source>
        <dbReference type="SAM" id="MobiDB-lite"/>
    </source>
</evidence>
<evidence type="ECO:0000259" key="2">
    <source>
        <dbReference type="Pfam" id="PF12728"/>
    </source>
</evidence>
<dbReference type="EMBL" id="LR593886">
    <property type="protein sequence ID" value="VTR95813.1"/>
    <property type="molecule type" value="Genomic_DNA"/>
</dbReference>
<dbReference type="AlphaFoldDB" id="A0A6P2D3Z3"/>
<proteinExistence type="predicted"/>
<dbReference type="InterPro" id="IPR041657">
    <property type="entry name" value="HTH_17"/>
</dbReference>
<dbReference type="Pfam" id="PF12728">
    <property type="entry name" value="HTH_17"/>
    <property type="match status" value="1"/>
</dbReference>
<protein>
    <submittedName>
        <fullName evidence="3">: HTH_17</fullName>
    </submittedName>
</protein>
<evidence type="ECO:0000313" key="4">
    <source>
        <dbReference type="Proteomes" id="UP000464178"/>
    </source>
</evidence>